<feature type="transmembrane region" description="Helical" evidence="11">
    <location>
        <begin position="85"/>
        <end position="108"/>
    </location>
</feature>
<feature type="region of interest" description="Disordered" evidence="10">
    <location>
        <begin position="1"/>
        <end position="53"/>
    </location>
</feature>
<dbReference type="Proteomes" id="UP000034164">
    <property type="component" value="Unassembled WGS sequence"/>
</dbReference>
<evidence type="ECO:0000313" key="14">
    <source>
        <dbReference type="Proteomes" id="UP000034164"/>
    </source>
</evidence>
<protein>
    <recommendedName>
        <fullName evidence="4">Golgi apparatus membrane protein TVP38</fullName>
    </recommendedName>
    <alternativeName>
        <fullName evidence="5">Golgi apparatus membrane protein tvp38</fullName>
    </alternativeName>
</protein>
<feature type="region of interest" description="Disordered" evidence="10">
    <location>
        <begin position="312"/>
        <end position="335"/>
    </location>
</feature>
<organism evidence="13 14">
    <name type="scientific">[Emmonsia] crescens</name>
    <dbReference type="NCBI Taxonomy" id="73230"/>
    <lineage>
        <taxon>Eukaryota</taxon>
        <taxon>Fungi</taxon>
        <taxon>Dikarya</taxon>
        <taxon>Ascomycota</taxon>
        <taxon>Pezizomycotina</taxon>
        <taxon>Eurotiomycetes</taxon>
        <taxon>Eurotiomycetidae</taxon>
        <taxon>Onygenales</taxon>
        <taxon>Ajellomycetaceae</taxon>
        <taxon>Emergomyces</taxon>
    </lineage>
</organism>
<dbReference type="VEuPathDB" id="FungiDB:EMCG_02732"/>
<proteinExistence type="inferred from homology"/>
<evidence type="ECO:0000259" key="12">
    <source>
        <dbReference type="Pfam" id="PF09335"/>
    </source>
</evidence>
<reference evidence="14" key="1">
    <citation type="journal article" date="2015" name="PLoS Genet.">
        <title>The dynamic genome and transcriptome of the human fungal pathogen Blastomyces and close relative Emmonsia.</title>
        <authorList>
            <person name="Munoz J.F."/>
            <person name="Gauthier G.M."/>
            <person name="Desjardins C.A."/>
            <person name="Gallo J.E."/>
            <person name="Holder J."/>
            <person name="Sullivan T.D."/>
            <person name="Marty A.J."/>
            <person name="Carmen J.C."/>
            <person name="Chen Z."/>
            <person name="Ding L."/>
            <person name="Gujja S."/>
            <person name="Magrini V."/>
            <person name="Misas E."/>
            <person name="Mitreva M."/>
            <person name="Priest M."/>
            <person name="Saif S."/>
            <person name="Whiston E.A."/>
            <person name="Young S."/>
            <person name="Zeng Q."/>
            <person name="Goldman W.E."/>
            <person name="Mardis E.R."/>
            <person name="Taylor J.W."/>
            <person name="McEwen J.G."/>
            <person name="Clay O.K."/>
            <person name="Klein B.S."/>
            <person name="Cuomo C.A."/>
        </authorList>
    </citation>
    <scope>NUCLEOTIDE SEQUENCE [LARGE SCALE GENOMIC DNA]</scope>
    <source>
        <strain evidence="14">UAMH 3008</strain>
    </source>
</reference>
<keyword evidence="6 11" id="KW-0812">Transmembrane</keyword>
<evidence type="ECO:0000313" key="13">
    <source>
        <dbReference type="EMBL" id="KKZ62887.1"/>
    </source>
</evidence>
<dbReference type="InterPro" id="IPR051076">
    <property type="entry name" value="Golgi_membrane_TVP38/TMEM64"/>
</dbReference>
<evidence type="ECO:0000256" key="11">
    <source>
        <dbReference type="SAM" id="Phobius"/>
    </source>
</evidence>
<evidence type="ECO:0000256" key="7">
    <source>
        <dbReference type="ARBA" id="ARBA00022989"/>
    </source>
</evidence>
<gene>
    <name evidence="13" type="ORF">EMCG_02732</name>
</gene>
<comment type="caution">
    <text evidence="13">The sequence shown here is derived from an EMBL/GenBank/DDBJ whole genome shotgun (WGS) entry which is preliminary data.</text>
</comment>
<evidence type="ECO:0000256" key="3">
    <source>
        <dbReference type="ARBA" id="ARBA00008640"/>
    </source>
</evidence>
<dbReference type="AlphaFoldDB" id="A0A0G2HX95"/>
<dbReference type="InterPro" id="IPR032816">
    <property type="entry name" value="VTT_dom"/>
</dbReference>
<keyword evidence="7 11" id="KW-1133">Transmembrane helix</keyword>
<dbReference type="PANTHER" id="PTHR47549">
    <property type="entry name" value="GOLGI APPARATUS MEMBRANE PROTEIN TVP38-RELATED"/>
    <property type="match status" value="1"/>
</dbReference>
<comment type="similarity">
    <text evidence="3">Belongs to the TVP38/TMEM64 family.</text>
</comment>
<evidence type="ECO:0000256" key="9">
    <source>
        <dbReference type="ARBA" id="ARBA00023136"/>
    </source>
</evidence>
<comment type="function">
    <text evidence="1">Golgi membrane protein involved in vesicular trafficking and spindle migration.</text>
</comment>
<evidence type="ECO:0000256" key="4">
    <source>
        <dbReference type="ARBA" id="ARBA00013533"/>
    </source>
</evidence>
<evidence type="ECO:0000256" key="2">
    <source>
        <dbReference type="ARBA" id="ARBA00004653"/>
    </source>
</evidence>
<evidence type="ECO:0000256" key="6">
    <source>
        <dbReference type="ARBA" id="ARBA00022692"/>
    </source>
</evidence>
<comment type="subcellular location">
    <subcellularLocation>
        <location evidence="2">Golgi apparatus membrane</location>
        <topology evidence="2">Multi-pass membrane protein</topology>
    </subcellularLocation>
</comment>
<dbReference type="EMBL" id="LCZI01001017">
    <property type="protein sequence ID" value="KKZ62887.1"/>
    <property type="molecule type" value="Genomic_DNA"/>
</dbReference>
<feature type="transmembrane region" description="Helical" evidence="11">
    <location>
        <begin position="165"/>
        <end position="187"/>
    </location>
</feature>
<feature type="compositionally biased region" description="Gly residues" evidence="10">
    <location>
        <begin position="400"/>
        <end position="411"/>
    </location>
</feature>
<accession>A0A0G2HX95</accession>
<keyword evidence="9 11" id="KW-0472">Membrane</keyword>
<feature type="domain" description="VTT" evidence="12">
    <location>
        <begin position="153"/>
        <end position="263"/>
    </location>
</feature>
<keyword evidence="8" id="KW-0333">Golgi apparatus</keyword>
<name>A0A0G2HX95_9EURO</name>
<dbReference type="GO" id="GO:0000022">
    <property type="term" value="P:mitotic spindle elongation"/>
    <property type="evidence" value="ECO:0007669"/>
    <property type="project" value="TreeGrafter"/>
</dbReference>
<evidence type="ECO:0000256" key="10">
    <source>
        <dbReference type="SAM" id="MobiDB-lite"/>
    </source>
</evidence>
<evidence type="ECO:0000256" key="1">
    <source>
        <dbReference type="ARBA" id="ARBA00002978"/>
    </source>
</evidence>
<feature type="compositionally biased region" description="Acidic residues" evidence="10">
    <location>
        <begin position="388"/>
        <end position="399"/>
    </location>
</feature>
<feature type="transmembrane region" description="Helical" evidence="11">
    <location>
        <begin position="128"/>
        <end position="159"/>
    </location>
</feature>
<dbReference type="OrthoDB" id="166803at2759"/>
<evidence type="ECO:0000256" key="5">
    <source>
        <dbReference type="ARBA" id="ARBA00020673"/>
    </source>
</evidence>
<dbReference type="PANTHER" id="PTHR47549:SF1">
    <property type="entry name" value="GOLGI APPARATUS MEMBRANE PROTEIN TVP38"/>
    <property type="match status" value="1"/>
</dbReference>
<feature type="region of interest" description="Disordered" evidence="10">
    <location>
        <begin position="388"/>
        <end position="426"/>
    </location>
</feature>
<dbReference type="GO" id="GO:0016192">
    <property type="term" value="P:vesicle-mediated transport"/>
    <property type="evidence" value="ECO:0007669"/>
    <property type="project" value="TreeGrafter"/>
</dbReference>
<evidence type="ECO:0000256" key="8">
    <source>
        <dbReference type="ARBA" id="ARBA00023034"/>
    </source>
</evidence>
<dbReference type="GO" id="GO:0000139">
    <property type="term" value="C:Golgi membrane"/>
    <property type="evidence" value="ECO:0007669"/>
    <property type="project" value="UniProtKB-SubCell"/>
</dbReference>
<sequence length="426" mass="46241">MPADLSPTANALSLPLLPDPDESLSPTFESIRPPWSQPRSSLSRSSRRRSSSLFAVPPASLRDRTINNMKHSYQRVSRTFGRMTLLQRIGTVLATIAVISLGLGFMILTGQLFKWLEPVAEDWESSKLAYFVLMICTFTVSFPPLVGWSTIGTVAGFIFGVWKGWLIYAIGTVIGSTCSFIVSRTLLSSFVHRLMEHDKRFAALALTLKYDGLKLLCMIRLCPLPYSICNGAVSTFPTVHPLMYGLATAIISPKLLVPTFIGSRLRILAQSGETMSAGSKAINIISILASMAVGIFTGCTLARSKELEAEERANNSIRQSLPNDPPHLQPPHVFSDDPEEIAAAQALDEEARIGFHRNGVAHGYDIGADIDDDHVAIDPVGYHDDFTDNDSDIFDDGDGDGVAGGGSGSGSGVNESYSLHRHIESK</sequence>
<dbReference type="Pfam" id="PF09335">
    <property type="entry name" value="VTT_dom"/>
    <property type="match status" value="1"/>
</dbReference>